<evidence type="ECO:0000259" key="2">
    <source>
        <dbReference type="Pfam" id="PF09995"/>
    </source>
</evidence>
<gene>
    <name evidence="3" type="ORF">NS506_05769</name>
</gene>
<evidence type="ECO:0000256" key="1">
    <source>
        <dbReference type="SAM" id="MobiDB-lite"/>
    </source>
</evidence>
<feature type="compositionally biased region" description="Basic and acidic residues" evidence="1">
    <location>
        <begin position="1"/>
        <end position="11"/>
    </location>
</feature>
<evidence type="ECO:0000313" key="3">
    <source>
        <dbReference type="EMBL" id="APA99812.1"/>
    </source>
</evidence>
<reference evidence="3 4" key="1">
    <citation type="submission" date="2016-10" db="EMBL/GenBank/DDBJ databases">
        <title>Genome sequence of Nocardia seriolae strain EM150506, isolated from Anguila japonica.</title>
        <authorList>
            <person name="Han H.-J."/>
        </authorList>
    </citation>
    <scope>NUCLEOTIDE SEQUENCE [LARGE SCALE GENOMIC DNA]</scope>
    <source>
        <strain evidence="3 4">EM150506</strain>
    </source>
</reference>
<accession>A0ABC8AZR2</accession>
<name>A0ABC8AZR2_9NOCA</name>
<organism evidence="3 4">
    <name type="scientific">Nocardia seriolae</name>
    <dbReference type="NCBI Taxonomy" id="37332"/>
    <lineage>
        <taxon>Bacteria</taxon>
        <taxon>Bacillati</taxon>
        <taxon>Actinomycetota</taxon>
        <taxon>Actinomycetes</taxon>
        <taxon>Mycobacteriales</taxon>
        <taxon>Nocardiaceae</taxon>
        <taxon>Nocardia</taxon>
    </lineage>
</organism>
<proteinExistence type="predicted"/>
<dbReference type="Pfam" id="PF09995">
    <property type="entry name" value="MPAB_Lcp_cat"/>
    <property type="match status" value="1"/>
</dbReference>
<feature type="region of interest" description="Disordered" evidence="1">
    <location>
        <begin position="1"/>
        <end position="29"/>
    </location>
</feature>
<dbReference type="PANTHER" id="PTHR36151">
    <property type="entry name" value="BLR2777 PROTEIN"/>
    <property type="match status" value="1"/>
</dbReference>
<sequence>MTDITVDRAESEPDEEGAARLAGAQRRRATVDPVEPGTMLWRYLGDWRYMLAASKWGALQVMDPAFGAASFQHSAIFTEPLDRLMRSMPPIYGIVYDGPRVGETTRWVLQQHIGVKGIDHNGKRYHALNPDTFYWAHATFVDCLVSVIDRFDHPMSHAEKEQLYQESKQWWAQYGITKKNEPSTWDEFCVYFDDFAATVLERTRGFDRSMEIVRNPRPAPQHQMPQWTYWLFAPLAARFGSFLMYGLLPERVRATLGYSWSPWHERAFSVFAVTIRIVWPWLPRRVKYVQRARAAFDRDRAWPSRFRSTRNPV</sequence>
<dbReference type="PANTHER" id="PTHR36151:SF3">
    <property type="entry name" value="ER-BOUND OXYGENASE MPAB_MPAB'_RUBBER OXYGENASE CATALYTIC DOMAIN-CONTAINING PROTEIN"/>
    <property type="match status" value="1"/>
</dbReference>
<protein>
    <recommendedName>
        <fullName evidence="2">ER-bound oxygenase mpaB/mpaB'/Rubber oxygenase catalytic domain-containing protein</fullName>
    </recommendedName>
</protein>
<dbReference type="KEGG" id="nsr:NS506_05769"/>
<feature type="domain" description="ER-bound oxygenase mpaB/mpaB'/Rubber oxygenase catalytic" evidence="2">
    <location>
        <begin position="41"/>
        <end position="276"/>
    </location>
</feature>
<dbReference type="AlphaFoldDB" id="A0ABC8AZR2"/>
<dbReference type="InterPro" id="IPR018713">
    <property type="entry name" value="MPAB/Lcp_cat_dom"/>
</dbReference>
<dbReference type="EMBL" id="CP017839">
    <property type="protein sequence ID" value="APA99812.1"/>
    <property type="molecule type" value="Genomic_DNA"/>
</dbReference>
<dbReference type="Proteomes" id="UP000180166">
    <property type="component" value="Chromosome"/>
</dbReference>
<evidence type="ECO:0000313" key="4">
    <source>
        <dbReference type="Proteomes" id="UP000180166"/>
    </source>
</evidence>